<evidence type="ECO:0000313" key="2">
    <source>
        <dbReference type="Proteomes" id="UP000222788"/>
    </source>
</evidence>
<keyword evidence="2" id="KW-1185">Reference proteome</keyword>
<sequence length="107" mass="12051">MWEAIQGSVRFAKSDLMPQSKILTPENNASLARAIAKIRKANSKHALRTAFFLLADIKAFAELRYSPQWIQGLSVFMPCLPEFFAALLFGRVRVLFMGGYTCPELII</sequence>
<organism evidence="1 2">
    <name type="scientific">Ceratocystis fimbriata CBS 114723</name>
    <dbReference type="NCBI Taxonomy" id="1035309"/>
    <lineage>
        <taxon>Eukaryota</taxon>
        <taxon>Fungi</taxon>
        <taxon>Dikarya</taxon>
        <taxon>Ascomycota</taxon>
        <taxon>Pezizomycotina</taxon>
        <taxon>Sordariomycetes</taxon>
        <taxon>Hypocreomycetidae</taxon>
        <taxon>Microascales</taxon>
        <taxon>Ceratocystidaceae</taxon>
        <taxon>Ceratocystis</taxon>
    </lineage>
</organism>
<accession>A0A2C5WV54</accession>
<reference evidence="1 2" key="1">
    <citation type="journal article" date="2013" name="Fungal Biol.">
        <title>Analysis of microsatellite markers in the genome of the plant pathogen Ceratocystis fimbriata.</title>
        <authorList>
            <person name="Simpson M.C."/>
            <person name="Wilken P.M."/>
            <person name="Coetzee M.P."/>
            <person name="Wingfield M.J."/>
            <person name="Wingfield B.D."/>
        </authorList>
    </citation>
    <scope>NUCLEOTIDE SEQUENCE [LARGE SCALE GENOMIC DNA]</scope>
    <source>
        <strain evidence="1 2">CBS 114723</strain>
    </source>
</reference>
<evidence type="ECO:0000313" key="1">
    <source>
        <dbReference type="EMBL" id="PHH49897.1"/>
    </source>
</evidence>
<proteinExistence type="predicted"/>
<dbReference type="EMBL" id="APWK03000161">
    <property type="protein sequence ID" value="PHH49897.1"/>
    <property type="molecule type" value="Genomic_DNA"/>
</dbReference>
<reference evidence="1 2" key="2">
    <citation type="journal article" date="2013" name="IMA Fungus">
        <title>IMA Genome-F 1: Ceratocystis fimbriata: Draft nuclear genome sequence for the plant pathogen, Ceratocystis fimbriata.</title>
        <authorList>
            <person name="Wilken P.M."/>
            <person name="Steenkamp E.T."/>
            <person name="Wingfield M.J."/>
            <person name="de Beer Z.W."/>
            <person name="Wingfield B.D."/>
        </authorList>
    </citation>
    <scope>NUCLEOTIDE SEQUENCE [LARGE SCALE GENOMIC DNA]</scope>
    <source>
        <strain evidence="1 2">CBS 114723</strain>
    </source>
</reference>
<dbReference type="Proteomes" id="UP000222788">
    <property type="component" value="Unassembled WGS sequence"/>
</dbReference>
<dbReference type="AlphaFoldDB" id="A0A2C5WV54"/>
<protein>
    <submittedName>
        <fullName evidence="1">Uncharacterized protein</fullName>
    </submittedName>
</protein>
<name>A0A2C5WV54_9PEZI</name>
<comment type="caution">
    <text evidence="1">The sequence shown here is derived from an EMBL/GenBank/DDBJ whole genome shotgun (WGS) entry which is preliminary data.</text>
</comment>
<gene>
    <name evidence="1" type="ORF">CFIMG_002949RA</name>
</gene>